<keyword evidence="7 17" id="KW-0812">Transmembrane</keyword>
<dbReference type="SUPFAM" id="SSF158472">
    <property type="entry name" value="HAMP domain-like"/>
    <property type="match status" value="1"/>
</dbReference>
<keyword evidence="10" id="KW-0067">ATP-binding</keyword>
<dbReference type="SMART" id="SM00387">
    <property type="entry name" value="HATPase_c"/>
    <property type="match status" value="1"/>
</dbReference>
<evidence type="ECO:0000259" key="19">
    <source>
        <dbReference type="PROSITE" id="PS50885"/>
    </source>
</evidence>
<keyword evidence="9" id="KW-0418">Kinase</keyword>
<evidence type="ECO:0000256" key="11">
    <source>
        <dbReference type="ARBA" id="ARBA00022989"/>
    </source>
</evidence>
<dbReference type="InterPro" id="IPR004358">
    <property type="entry name" value="Sig_transdc_His_kin-like_C"/>
</dbReference>
<dbReference type="FunFam" id="1.10.287.130:FF:000001">
    <property type="entry name" value="Two-component sensor histidine kinase"/>
    <property type="match status" value="1"/>
</dbReference>
<evidence type="ECO:0000256" key="3">
    <source>
        <dbReference type="ARBA" id="ARBA00012438"/>
    </source>
</evidence>
<dbReference type="OrthoDB" id="9813151at2"/>
<evidence type="ECO:0000256" key="7">
    <source>
        <dbReference type="ARBA" id="ARBA00022692"/>
    </source>
</evidence>
<evidence type="ECO:0000256" key="17">
    <source>
        <dbReference type="SAM" id="Phobius"/>
    </source>
</evidence>
<evidence type="ECO:0000256" key="6">
    <source>
        <dbReference type="ARBA" id="ARBA00022679"/>
    </source>
</evidence>
<name>A0A150F7K6_9BACI</name>
<dbReference type="Proteomes" id="UP000075430">
    <property type="component" value="Unassembled WGS sequence"/>
</dbReference>
<dbReference type="Pfam" id="PF02518">
    <property type="entry name" value="HATPase_c"/>
    <property type="match status" value="1"/>
</dbReference>
<keyword evidence="4" id="KW-1003">Cell membrane</keyword>
<dbReference type="GO" id="GO:0000155">
    <property type="term" value="F:phosphorelay sensor kinase activity"/>
    <property type="evidence" value="ECO:0007669"/>
    <property type="project" value="InterPro"/>
</dbReference>
<keyword evidence="11 17" id="KW-1133">Transmembrane helix</keyword>
<dbReference type="PROSITE" id="PS50885">
    <property type="entry name" value="HAMP"/>
    <property type="match status" value="1"/>
</dbReference>
<dbReference type="InterPro" id="IPR036890">
    <property type="entry name" value="HATPase_C_sf"/>
</dbReference>
<dbReference type="GO" id="GO:0005886">
    <property type="term" value="C:plasma membrane"/>
    <property type="evidence" value="ECO:0007669"/>
    <property type="project" value="UniProtKB-SubCell"/>
</dbReference>
<dbReference type="PANTHER" id="PTHR45528">
    <property type="entry name" value="SENSOR HISTIDINE KINASE CPXA"/>
    <property type="match status" value="1"/>
</dbReference>
<dbReference type="SMART" id="SM00388">
    <property type="entry name" value="HisKA"/>
    <property type="match status" value="1"/>
</dbReference>
<keyword evidence="13" id="KW-0843">Virulence</keyword>
<feature type="transmembrane region" description="Helical" evidence="17">
    <location>
        <begin position="6"/>
        <end position="31"/>
    </location>
</feature>
<evidence type="ECO:0000256" key="14">
    <source>
        <dbReference type="ARBA" id="ARBA00023136"/>
    </source>
</evidence>
<dbReference type="PANTHER" id="PTHR45528:SF11">
    <property type="entry name" value="HISTIDINE KINASE"/>
    <property type="match status" value="1"/>
</dbReference>
<evidence type="ECO:0000313" key="21">
    <source>
        <dbReference type="Proteomes" id="UP000075430"/>
    </source>
</evidence>
<dbReference type="Pfam" id="PF00672">
    <property type="entry name" value="HAMP"/>
    <property type="match status" value="1"/>
</dbReference>
<gene>
    <name evidence="20" type="ORF">AXI58_00595</name>
</gene>
<dbReference type="InterPro" id="IPR050398">
    <property type="entry name" value="HssS/ArlS-like"/>
</dbReference>
<feature type="domain" description="Histidine kinase" evidence="18">
    <location>
        <begin position="245"/>
        <end position="459"/>
    </location>
</feature>
<evidence type="ECO:0000313" key="20">
    <source>
        <dbReference type="EMBL" id="KXZ20511.1"/>
    </source>
</evidence>
<protein>
    <recommendedName>
        <fullName evidence="16">Heme sensor protein HssS</fullName>
        <ecNumber evidence="3">2.7.13.3</ecNumber>
    </recommendedName>
</protein>
<comment type="subcellular location">
    <subcellularLocation>
        <location evidence="2">Cell membrane</location>
        <topology evidence="2">Multi-pass membrane protein</topology>
    </subcellularLocation>
</comment>
<dbReference type="Pfam" id="PF00512">
    <property type="entry name" value="HisKA"/>
    <property type="match status" value="1"/>
</dbReference>
<dbReference type="CDD" id="cd06225">
    <property type="entry name" value="HAMP"/>
    <property type="match status" value="1"/>
</dbReference>
<dbReference type="SUPFAM" id="SSF47384">
    <property type="entry name" value="Homodimeric domain of signal transducing histidine kinase"/>
    <property type="match status" value="1"/>
</dbReference>
<organism evidence="20 21">
    <name type="scientific">Bacillus nakamurai</name>
    <dbReference type="NCBI Taxonomy" id="1793963"/>
    <lineage>
        <taxon>Bacteria</taxon>
        <taxon>Bacillati</taxon>
        <taxon>Bacillota</taxon>
        <taxon>Bacilli</taxon>
        <taxon>Bacillales</taxon>
        <taxon>Bacillaceae</taxon>
        <taxon>Bacillus</taxon>
    </lineage>
</organism>
<evidence type="ECO:0000256" key="16">
    <source>
        <dbReference type="ARBA" id="ARBA00040841"/>
    </source>
</evidence>
<comment type="function">
    <text evidence="15">Member of the two-component regulatory system HssS/HssR involved in intracellular heme homeostasis and tempering of staphylococcal virulence. HssS functions as a heme sensor histidine kinase which is autophosphorylated at a histidine residue and transfers its phosphate group to an aspartate residue of HssR. HssR/HssS activates the expression of hrtAB, an efflux pump, in response to extracellular heme, hemin, hemoglobin or blood.</text>
</comment>
<evidence type="ECO:0000256" key="15">
    <source>
        <dbReference type="ARBA" id="ARBA00037219"/>
    </source>
</evidence>
<keyword evidence="21" id="KW-1185">Reference proteome</keyword>
<dbReference type="InterPro" id="IPR005467">
    <property type="entry name" value="His_kinase_dom"/>
</dbReference>
<accession>A0A150F7K6</accession>
<dbReference type="GO" id="GO:0005524">
    <property type="term" value="F:ATP binding"/>
    <property type="evidence" value="ECO:0007669"/>
    <property type="project" value="UniProtKB-KW"/>
</dbReference>
<sequence>MRTLYLKIVITTIIVIISSSVVAFLISNAYYQYNLKSYNDKKLTRMTENVKTFYESNQNVNLNSYLRNIGDLGYQIYLVDDQGHGSFFGGPFRKRDLDSKVIQSVLDGNVYHGVSQFSSKAFITGFFDNVLVNTIGVPIKDHGHHYALFLRPNTELQFGELRVFFALILLLSIFITILFVLVSTRYIVKPIIKLTEATKQIAKGKYNIQLNLKRRDEIGKLANHFSQMAKSLEQLEAMRQEFVSNVSHEIQSPLASIKGFSQTLQSESLSEDQRQHYLSIIKDESQRVSQLSKQLLTLASLDKEEEILNKSTFDVGAQIKQVLFMVEWSWRKKDLAIDMELPSVFIYADEQLLHQVWTNLLTNSIKFTENGGSISIKLKKKDNECHIEIKDTGIGISKNDLPYIFNRFYKADKARIRREASSGLGLAIVKKIIELHNGRIQVESQLGNGTTFYIHLPKM</sequence>
<evidence type="ECO:0000256" key="5">
    <source>
        <dbReference type="ARBA" id="ARBA00022553"/>
    </source>
</evidence>
<dbReference type="PRINTS" id="PR00344">
    <property type="entry name" value="BCTRLSENSOR"/>
</dbReference>
<evidence type="ECO:0000256" key="4">
    <source>
        <dbReference type="ARBA" id="ARBA00022475"/>
    </source>
</evidence>
<comment type="catalytic activity">
    <reaction evidence="1">
        <text>ATP + protein L-histidine = ADP + protein N-phospho-L-histidine.</text>
        <dbReference type="EC" id="2.7.13.3"/>
    </reaction>
</comment>
<keyword evidence="14 17" id="KW-0472">Membrane</keyword>
<dbReference type="RefSeq" id="WP_061521506.1">
    <property type="nucleotide sequence ID" value="NZ_JARLZY010000039.1"/>
</dbReference>
<dbReference type="InterPro" id="IPR003660">
    <property type="entry name" value="HAMP_dom"/>
</dbReference>
<evidence type="ECO:0000256" key="8">
    <source>
        <dbReference type="ARBA" id="ARBA00022741"/>
    </source>
</evidence>
<keyword evidence="5" id="KW-0597">Phosphoprotein</keyword>
<keyword evidence="8" id="KW-0547">Nucleotide-binding</keyword>
<dbReference type="EC" id="2.7.13.3" evidence="3"/>
<dbReference type="Gene3D" id="3.30.565.10">
    <property type="entry name" value="Histidine kinase-like ATPase, C-terminal domain"/>
    <property type="match status" value="1"/>
</dbReference>
<evidence type="ECO:0000256" key="1">
    <source>
        <dbReference type="ARBA" id="ARBA00000085"/>
    </source>
</evidence>
<evidence type="ECO:0000256" key="13">
    <source>
        <dbReference type="ARBA" id="ARBA00023026"/>
    </source>
</evidence>
<dbReference type="InterPro" id="IPR003594">
    <property type="entry name" value="HATPase_dom"/>
</dbReference>
<evidence type="ECO:0000259" key="18">
    <source>
        <dbReference type="PROSITE" id="PS50109"/>
    </source>
</evidence>
<dbReference type="AlphaFoldDB" id="A0A150F7K6"/>
<dbReference type="InterPro" id="IPR036097">
    <property type="entry name" value="HisK_dim/P_sf"/>
</dbReference>
<feature type="transmembrane region" description="Helical" evidence="17">
    <location>
        <begin position="161"/>
        <end position="182"/>
    </location>
</feature>
<evidence type="ECO:0000256" key="2">
    <source>
        <dbReference type="ARBA" id="ARBA00004651"/>
    </source>
</evidence>
<dbReference type="SMART" id="SM00304">
    <property type="entry name" value="HAMP"/>
    <property type="match status" value="1"/>
</dbReference>
<dbReference type="PROSITE" id="PS50109">
    <property type="entry name" value="HIS_KIN"/>
    <property type="match status" value="1"/>
</dbReference>
<proteinExistence type="predicted"/>
<dbReference type="EMBL" id="LSBA01000012">
    <property type="protein sequence ID" value="KXZ20511.1"/>
    <property type="molecule type" value="Genomic_DNA"/>
</dbReference>
<dbReference type="SUPFAM" id="SSF55874">
    <property type="entry name" value="ATPase domain of HSP90 chaperone/DNA topoisomerase II/histidine kinase"/>
    <property type="match status" value="1"/>
</dbReference>
<evidence type="ECO:0000256" key="10">
    <source>
        <dbReference type="ARBA" id="ARBA00022840"/>
    </source>
</evidence>
<dbReference type="FunFam" id="3.30.565.10:FF:000006">
    <property type="entry name" value="Sensor histidine kinase WalK"/>
    <property type="match status" value="1"/>
</dbReference>
<dbReference type="Gene3D" id="1.10.287.130">
    <property type="match status" value="1"/>
</dbReference>
<keyword evidence="12" id="KW-0902">Two-component regulatory system</keyword>
<feature type="domain" description="HAMP" evidence="19">
    <location>
        <begin position="185"/>
        <end position="237"/>
    </location>
</feature>
<comment type="caution">
    <text evidence="20">The sequence shown here is derived from an EMBL/GenBank/DDBJ whole genome shotgun (WGS) entry which is preliminary data.</text>
</comment>
<keyword evidence="6" id="KW-0808">Transferase</keyword>
<dbReference type="STRING" id="1793963.AXI58_00595"/>
<dbReference type="Gene3D" id="6.10.340.10">
    <property type="match status" value="1"/>
</dbReference>
<reference evidence="21" key="1">
    <citation type="submission" date="2016-02" db="EMBL/GenBank/DDBJ databases">
        <authorList>
            <person name="Dunlap C."/>
        </authorList>
    </citation>
    <scope>NUCLEOTIDE SEQUENCE [LARGE SCALE GENOMIC DNA]</scope>
    <source>
        <strain evidence="21">NRRL B-41092</strain>
    </source>
</reference>
<dbReference type="InterPro" id="IPR003661">
    <property type="entry name" value="HisK_dim/P_dom"/>
</dbReference>
<dbReference type="CDD" id="cd00082">
    <property type="entry name" value="HisKA"/>
    <property type="match status" value="1"/>
</dbReference>
<evidence type="ECO:0000256" key="9">
    <source>
        <dbReference type="ARBA" id="ARBA00022777"/>
    </source>
</evidence>
<evidence type="ECO:0000256" key="12">
    <source>
        <dbReference type="ARBA" id="ARBA00023012"/>
    </source>
</evidence>